<keyword evidence="1" id="KW-0472">Membrane</keyword>
<sequence>RAVMFLAYAGCGAAILIYNLNSTGDGVVYLAGLLLIATAIFPHRSFLHSTEGLVLYSVCAFYLAGKLGYAYLGNAFFLGYASHLYLADMFTKEGIPLSVIPMLLKKAGVHKGLKKYTLYRAVYGVLDIRLRIPLSSTGSKSGDRLESAYVLLLLIACAAAFLISGAGISIAIL</sequence>
<dbReference type="Pfam" id="PF04307">
    <property type="entry name" value="YdjM"/>
    <property type="match status" value="1"/>
</dbReference>
<keyword evidence="1" id="KW-1133">Transmembrane helix</keyword>
<evidence type="ECO:0000313" key="3">
    <source>
        <dbReference type="Proteomes" id="UP000253034"/>
    </source>
</evidence>
<keyword evidence="1" id="KW-0812">Transmembrane</keyword>
<feature type="non-terminal residue" evidence="2">
    <location>
        <position position="1"/>
    </location>
</feature>
<accession>A0A369AJY6</accession>
<organism evidence="2 3">
    <name type="scientific">Anaerobacterium chartisolvens</name>
    <dbReference type="NCBI Taxonomy" id="1297424"/>
    <lineage>
        <taxon>Bacteria</taxon>
        <taxon>Bacillati</taxon>
        <taxon>Bacillota</taxon>
        <taxon>Clostridia</taxon>
        <taxon>Eubacteriales</taxon>
        <taxon>Oscillospiraceae</taxon>
        <taxon>Anaerobacterium</taxon>
    </lineage>
</organism>
<feature type="transmembrane region" description="Helical" evidence="1">
    <location>
        <begin position="149"/>
        <end position="172"/>
    </location>
</feature>
<dbReference type="RefSeq" id="WP_147273222.1">
    <property type="nucleotide sequence ID" value="NZ_QPJT01000041.1"/>
</dbReference>
<dbReference type="Proteomes" id="UP000253034">
    <property type="component" value="Unassembled WGS sequence"/>
</dbReference>
<gene>
    <name evidence="2" type="ORF">DFR58_1411</name>
</gene>
<evidence type="ECO:0000256" key="1">
    <source>
        <dbReference type="SAM" id="Phobius"/>
    </source>
</evidence>
<protein>
    <submittedName>
        <fullName evidence="2">LexA-binding, inner membrane-associated putative hydrolase</fullName>
    </submittedName>
</protein>
<feature type="transmembrane region" description="Helical" evidence="1">
    <location>
        <begin position="27"/>
        <end position="46"/>
    </location>
</feature>
<feature type="transmembrane region" description="Helical" evidence="1">
    <location>
        <begin position="53"/>
        <end position="72"/>
    </location>
</feature>
<dbReference type="InterPro" id="IPR007404">
    <property type="entry name" value="YdjM-like"/>
</dbReference>
<keyword evidence="2" id="KW-0378">Hydrolase</keyword>
<evidence type="ECO:0000313" key="2">
    <source>
        <dbReference type="EMBL" id="RCX08658.1"/>
    </source>
</evidence>
<feature type="transmembrane region" description="Helical" evidence="1">
    <location>
        <begin position="5"/>
        <end position="21"/>
    </location>
</feature>
<keyword evidence="3" id="KW-1185">Reference proteome</keyword>
<dbReference type="AlphaFoldDB" id="A0A369AJY6"/>
<reference evidence="2 3" key="1">
    <citation type="submission" date="2018-07" db="EMBL/GenBank/DDBJ databases">
        <title>Genomic Encyclopedia of Type Strains, Phase IV (KMG-IV): sequencing the most valuable type-strain genomes for metagenomic binning, comparative biology and taxonomic classification.</title>
        <authorList>
            <person name="Goeker M."/>
        </authorList>
    </citation>
    <scope>NUCLEOTIDE SEQUENCE [LARGE SCALE GENOMIC DNA]</scope>
    <source>
        <strain evidence="2 3">DSM 27016</strain>
    </source>
</reference>
<dbReference type="EMBL" id="QPJT01000041">
    <property type="protein sequence ID" value="RCX08658.1"/>
    <property type="molecule type" value="Genomic_DNA"/>
</dbReference>
<dbReference type="OrthoDB" id="5459053at2"/>
<proteinExistence type="predicted"/>
<comment type="caution">
    <text evidence="2">The sequence shown here is derived from an EMBL/GenBank/DDBJ whole genome shotgun (WGS) entry which is preliminary data.</text>
</comment>
<name>A0A369AJY6_9FIRM</name>
<dbReference type="GO" id="GO:0016787">
    <property type="term" value="F:hydrolase activity"/>
    <property type="evidence" value="ECO:0007669"/>
    <property type="project" value="UniProtKB-KW"/>
</dbReference>